<evidence type="ECO:0000256" key="1">
    <source>
        <dbReference type="SAM" id="MobiDB-lite"/>
    </source>
</evidence>
<evidence type="ECO:0000256" key="2">
    <source>
        <dbReference type="SAM" id="SignalP"/>
    </source>
</evidence>
<proteinExistence type="predicted"/>
<feature type="signal peptide" evidence="2">
    <location>
        <begin position="1"/>
        <end position="24"/>
    </location>
</feature>
<feature type="region of interest" description="Disordered" evidence="1">
    <location>
        <begin position="26"/>
        <end position="79"/>
    </location>
</feature>
<accession>D7A304</accession>
<organism evidence="3 4">
    <name type="scientific">Ancylobacter novellus (strain ATCC 8093 / DSM 506 / JCM 20403 / CCM 1077 / IAM 12100 / NBRC 12443 / NCIMB 10456)</name>
    <name type="common">Starkeya novella</name>
    <dbReference type="NCBI Taxonomy" id="639283"/>
    <lineage>
        <taxon>Bacteria</taxon>
        <taxon>Pseudomonadati</taxon>
        <taxon>Pseudomonadota</taxon>
        <taxon>Alphaproteobacteria</taxon>
        <taxon>Hyphomicrobiales</taxon>
        <taxon>Xanthobacteraceae</taxon>
        <taxon>Ancylobacter</taxon>
    </lineage>
</organism>
<dbReference type="EMBL" id="CP002026">
    <property type="protein sequence ID" value="ADH87722.1"/>
    <property type="molecule type" value="Genomic_DNA"/>
</dbReference>
<sequence>MSRVPATLLAVIMLAASAAAPAFAQDAGTMPGNLNNLNQPVIPPGNPDNLNPGADAPQPLTGELVPLPGPPPVGGAADLKLPDCAPPNCGTPQIMQ</sequence>
<dbReference type="eggNOG" id="ENOG5031AMH">
    <property type="taxonomic scope" value="Bacteria"/>
</dbReference>
<dbReference type="KEGG" id="sno:Snov_0389"/>
<feature type="chain" id="PRO_5003092253" evidence="2">
    <location>
        <begin position="25"/>
        <end position="96"/>
    </location>
</feature>
<keyword evidence="4" id="KW-1185">Reference proteome</keyword>
<evidence type="ECO:0000313" key="4">
    <source>
        <dbReference type="Proteomes" id="UP000006633"/>
    </source>
</evidence>
<protein>
    <submittedName>
        <fullName evidence="3">Uncharacterized protein</fullName>
    </submittedName>
</protein>
<evidence type="ECO:0000313" key="3">
    <source>
        <dbReference type="EMBL" id="ADH87722.1"/>
    </source>
</evidence>
<gene>
    <name evidence="3" type="ordered locus">Snov_0389</name>
</gene>
<dbReference type="Proteomes" id="UP000006633">
    <property type="component" value="Chromosome"/>
</dbReference>
<dbReference type="STRING" id="639283.Snov_0389"/>
<keyword evidence="2" id="KW-0732">Signal</keyword>
<dbReference type="RefSeq" id="WP_013165227.1">
    <property type="nucleotide sequence ID" value="NC_014217.1"/>
</dbReference>
<dbReference type="AlphaFoldDB" id="D7A304"/>
<dbReference type="HOGENOM" id="CLU_2384728_0_0_5"/>
<name>D7A304_ANCN5</name>
<reference evidence="3 4" key="1">
    <citation type="journal article" date="2012" name="Stand. Genomic Sci.">
        <title>Complete genome sequence of the facultatively chemolithoautotrophic and methylotrophic alpha Proteobacterium Starkeya novella type strain (ATCC 8093(T)).</title>
        <authorList>
            <person name="Kappler U."/>
            <person name="Davenport K."/>
            <person name="Beatson S."/>
            <person name="Lucas S."/>
            <person name="Lapidus A."/>
            <person name="Copeland A."/>
            <person name="Berry K.W."/>
            <person name="Glavina Del Rio T."/>
            <person name="Hammon N."/>
            <person name="Dalin E."/>
            <person name="Tice H."/>
            <person name="Pitluck S."/>
            <person name="Richardson P."/>
            <person name="Bruce D."/>
            <person name="Goodwin L.A."/>
            <person name="Han C."/>
            <person name="Tapia R."/>
            <person name="Detter J.C."/>
            <person name="Chang Y.J."/>
            <person name="Jeffries C.D."/>
            <person name="Land M."/>
            <person name="Hauser L."/>
            <person name="Kyrpides N.C."/>
            <person name="Goker M."/>
            <person name="Ivanova N."/>
            <person name="Klenk H.P."/>
            <person name="Woyke T."/>
        </authorList>
    </citation>
    <scope>NUCLEOTIDE SEQUENCE [LARGE SCALE GENOMIC DNA]</scope>
    <source>
        <strain evidence="4">ATCC 8093 / DSM 506 / JCM 20403 / CCM 1077 / IAM 12100 / NBRC 12443 / NCIMB 10456</strain>
    </source>
</reference>